<feature type="signal peptide" evidence="8">
    <location>
        <begin position="1"/>
        <end position="30"/>
    </location>
</feature>
<dbReference type="Gene3D" id="2.40.440.10">
    <property type="entry name" value="L,D-transpeptidase catalytic domain-like"/>
    <property type="match status" value="1"/>
</dbReference>
<comment type="caution">
    <text evidence="10">The sequence shown here is derived from an EMBL/GenBank/DDBJ whole genome shotgun (WGS) entry which is preliminary data.</text>
</comment>
<dbReference type="InterPro" id="IPR050979">
    <property type="entry name" value="LD-transpeptidase"/>
</dbReference>
<keyword evidence="3" id="KW-0808">Transferase</keyword>
<dbReference type="InterPro" id="IPR038063">
    <property type="entry name" value="Transpep_catalytic_dom"/>
</dbReference>
<dbReference type="InterPro" id="IPR005490">
    <property type="entry name" value="LD_TPept_cat_dom"/>
</dbReference>
<evidence type="ECO:0000256" key="6">
    <source>
        <dbReference type="ARBA" id="ARBA00023316"/>
    </source>
</evidence>
<dbReference type="InterPro" id="IPR016915">
    <property type="entry name" value="UCP029342"/>
</dbReference>
<comment type="pathway">
    <text evidence="1 7">Cell wall biogenesis; peptidoglycan biosynthesis.</text>
</comment>
<feature type="active site" description="Proton donor/acceptor" evidence="7">
    <location>
        <position position="137"/>
    </location>
</feature>
<organism evidence="10 11">
    <name type="scientific">Novosphingobium pentaromativorans</name>
    <dbReference type="NCBI Taxonomy" id="205844"/>
    <lineage>
        <taxon>Bacteria</taxon>
        <taxon>Pseudomonadati</taxon>
        <taxon>Pseudomonadota</taxon>
        <taxon>Alphaproteobacteria</taxon>
        <taxon>Sphingomonadales</taxon>
        <taxon>Sphingomonadaceae</taxon>
        <taxon>Novosphingobium</taxon>
    </lineage>
</organism>
<dbReference type="EMBL" id="QFPX01000006">
    <property type="protein sequence ID" value="PZQ55541.1"/>
    <property type="molecule type" value="Genomic_DNA"/>
</dbReference>
<dbReference type="PIRSF" id="PIRSF029342">
    <property type="entry name" value="UCP029342_ErfK/YbiS/YcfS/YnhG"/>
    <property type="match status" value="1"/>
</dbReference>
<gene>
    <name evidence="10" type="ORF">DI555_09555</name>
</gene>
<evidence type="ECO:0000256" key="2">
    <source>
        <dbReference type="ARBA" id="ARBA00005992"/>
    </source>
</evidence>
<feature type="active site" description="Nucleophile" evidence="7">
    <location>
        <position position="150"/>
    </location>
</feature>
<dbReference type="Pfam" id="PF03734">
    <property type="entry name" value="YkuD"/>
    <property type="match status" value="1"/>
</dbReference>
<evidence type="ECO:0000256" key="8">
    <source>
        <dbReference type="SAM" id="SignalP"/>
    </source>
</evidence>
<dbReference type="AlphaFoldDB" id="A0A2W5NPW3"/>
<dbReference type="PANTHER" id="PTHR30582">
    <property type="entry name" value="L,D-TRANSPEPTIDASE"/>
    <property type="match status" value="1"/>
</dbReference>
<dbReference type="CDD" id="cd16913">
    <property type="entry name" value="YkuD_like"/>
    <property type="match status" value="1"/>
</dbReference>
<evidence type="ECO:0000256" key="7">
    <source>
        <dbReference type="PROSITE-ProRule" id="PRU01373"/>
    </source>
</evidence>
<dbReference type="GO" id="GO:0071972">
    <property type="term" value="F:peptidoglycan L,D-transpeptidase activity"/>
    <property type="evidence" value="ECO:0007669"/>
    <property type="project" value="TreeGrafter"/>
</dbReference>
<dbReference type="GO" id="GO:0016740">
    <property type="term" value="F:transferase activity"/>
    <property type="evidence" value="ECO:0007669"/>
    <property type="project" value="UniProtKB-KW"/>
</dbReference>
<keyword evidence="6 7" id="KW-0961">Cell wall biogenesis/degradation</keyword>
<feature type="chain" id="PRO_5015888231" evidence="8">
    <location>
        <begin position="31"/>
        <end position="339"/>
    </location>
</feature>
<evidence type="ECO:0000313" key="10">
    <source>
        <dbReference type="EMBL" id="PZQ55541.1"/>
    </source>
</evidence>
<evidence type="ECO:0000256" key="5">
    <source>
        <dbReference type="ARBA" id="ARBA00022984"/>
    </source>
</evidence>
<dbReference type="GO" id="GO:0071555">
    <property type="term" value="P:cell wall organization"/>
    <property type="evidence" value="ECO:0007669"/>
    <property type="project" value="UniProtKB-UniRule"/>
</dbReference>
<evidence type="ECO:0000259" key="9">
    <source>
        <dbReference type="PROSITE" id="PS52029"/>
    </source>
</evidence>
<proteinExistence type="inferred from homology"/>
<dbReference type="GO" id="GO:0018104">
    <property type="term" value="P:peptidoglycan-protein cross-linking"/>
    <property type="evidence" value="ECO:0007669"/>
    <property type="project" value="TreeGrafter"/>
</dbReference>
<dbReference type="PANTHER" id="PTHR30582:SF2">
    <property type="entry name" value="L,D-TRANSPEPTIDASE YCIB-RELATED"/>
    <property type="match status" value="1"/>
</dbReference>
<evidence type="ECO:0000313" key="11">
    <source>
        <dbReference type="Proteomes" id="UP000249082"/>
    </source>
</evidence>
<dbReference type="GO" id="GO:0008360">
    <property type="term" value="P:regulation of cell shape"/>
    <property type="evidence" value="ECO:0007669"/>
    <property type="project" value="UniProtKB-UniRule"/>
</dbReference>
<name>A0A2W5NPW3_9SPHN</name>
<dbReference type="GO" id="GO:0005576">
    <property type="term" value="C:extracellular region"/>
    <property type="evidence" value="ECO:0007669"/>
    <property type="project" value="TreeGrafter"/>
</dbReference>
<evidence type="ECO:0000256" key="4">
    <source>
        <dbReference type="ARBA" id="ARBA00022960"/>
    </source>
</evidence>
<comment type="similarity">
    <text evidence="2">Belongs to the YkuD family.</text>
</comment>
<protein>
    <submittedName>
        <fullName evidence="10">L,D-transpeptidase</fullName>
    </submittedName>
</protein>
<dbReference type="PROSITE" id="PS52029">
    <property type="entry name" value="LD_TPASE"/>
    <property type="match status" value="1"/>
</dbReference>
<dbReference type="NCBIfam" id="NF004785">
    <property type="entry name" value="PRK06132.1-2"/>
    <property type="match status" value="1"/>
</dbReference>
<dbReference type="UniPathway" id="UPA00219"/>
<reference evidence="10 11" key="1">
    <citation type="submission" date="2017-08" db="EMBL/GenBank/DDBJ databases">
        <title>Infants hospitalized years apart are colonized by the same room-sourced microbial strains.</title>
        <authorList>
            <person name="Brooks B."/>
            <person name="Olm M.R."/>
            <person name="Firek B.A."/>
            <person name="Baker R."/>
            <person name="Thomas B.C."/>
            <person name="Morowitz M.J."/>
            <person name="Banfield J.F."/>
        </authorList>
    </citation>
    <scope>NUCLEOTIDE SEQUENCE [LARGE SCALE GENOMIC DNA]</scope>
    <source>
        <strain evidence="10">S2_005_002_R2_33</strain>
    </source>
</reference>
<dbReference type="Proteomes" id="UP000249082">
    <property type="component" value="Unassembled WGS sequence"/>
</dbReference>
<evidence type="ECO:0000256" key="1">
    <source>
        <dbReference type="ARBA" id="ARBA00004752"/>
    </source>
</evidence>
<sequence length="339" mass="36493">MSLFKRAALGASCLGSCLLFGAFPTSPAVAQGARATSPPEFARRMEHLKPGEWVWAPDVSPSGPVMVYVDLSRQIGVVYRNGVRIAATTVSSGKAGHATPTGVFTILQKDAKHRSSKYNNAPMPYQQRLTWDGVALHAGGLPGYPESHGCVHLPYGFAKELFAITKLGVTVVVEGDAETHVRSSDNSLLVPFDAQGKPVDRTPLSGGEQYRWNPQLSPSGPISIIVSKLDQRIVVLRGGVEIGRSVAQVNDSDPGSHVITLATRDGKPRWIYVGLPGHGDDEGREVDESVINRLRLPRPFYEKVKAQLVPGTTILVTNSRVSEGPLQHLTVIDAIMPTP</sequence>
<dbReference type="SUPFAM" id="SSF141523">
    <property type="entry name" value="L,D-transpeptidase catalytic domain-like"/>
    <property type="match status" value="1"/>
</dbReference>
<accession>A0A2W5NPW3</accession>
<feature type="domain" description="L,D-TPase catalytic" evidence="9">
    <location>
        <begin position="65"/>
        <end position="174"/>
    </location>
</feature>
<keyword evidence="4 7" id="KW-0133">Cell shape</keyword>
<keyword evidence="5 7" id="KW-0573">Peptidoglycan synthesis</keyword>
<keyword evidence="8" id="KW-0732">Signal</keyword>
<evidence type="ECO:0000256" key="3">
    <source>
        <dbReference type="ARBA" id="ARBA00022679"/>
    </source>
</evidence>